<dbReference type="RefSeq" id="WP_358348251.1">
    <property type="nucleotide sequence ID" value="NZ_JBEZFP010000004.1"/>
</dbReference>
<dbReference type="SMART" id="SM00345">
    <property type="entry name" value="HTH_GNTR"/>
    <property type="match status" value="1"/>
</dbReference>
<dbReference type="Proteomes" id="UP001551482">
    <property type="component" value="Unassembled WGS sequence"/>
</dbReference>
<dbReference type="Pfam" id="PF00392">
    <property type="entry name" value="GntR"/>
    <property type="match status" value="1"/>
</dbReference>
<dbReference type="InterPro" id="IPR050679">
    <property type="entry name" value="Bact_HTH_transcr_reg"/>
</dbReference>
<dbReference type="SUPFAM" id="SSF64288">
    <property type="entry name" value="Chorismate lyase-like"/>
    <property type="match status" value="1"/>
</dbReference>
<dbReference type="CDD" id="cd07377">
    <property type="entry name" value="WHTH_GntR"/>
    <property type="match status" value="1"/>
</dbReference>
<dbReference type="SMART" id="SM00866">
    <property type="entry name" value="UTRA"/>
    <property type="match status" value="1"/>
</dbReference>
<organism evidence="5 6">
    <name type="scientific">Streptodolium elevatio</name>
    <dbReference type="NCBI Taxonomy" id="3157996"/>
    <lineage>
        <taxon>Bacteria</taxon>
        <taxon>Bacillati</taxon>
        <taxon>Actinomycetota</taxon>
        <taxon>Actinomycetes</taxon>
        <taxon>Kitasatosporales</taxon>
        <taxon>Streptomycetaceae</taxon>
        <taxon>Streptodolium</taxon>
    </lineage>
</organism>
<reference evidence="5 6" key="1">
    <citation type="submission" date="2024-06" db="EMBL/GenBank/DDBJ databases">
        <title>The Natural Products Discovery Center: Release of the First 8490 Sequenced Strains for Exploring Actinobacteria Biosynthetic Diversity.</title>
        <authorList>
            <person name="Kalkreuter E."/>
            <person name="Kautsar S.A."/>
            <person name="Yang D."/>
            <person name="Bader C.D."/>
            <person name="Teijaro C.N."/>
            <person name="Fluegel L."/>
            <person name="Davis C.M."/>
            <person name="Simpson J.R."/>
            <person name="Lauterbach L."/>
            <person name="Steele A.D."/>
            <person name="Gui C."/>
            <person name="Meng S."/>
            <person name="Li G."/>
            <person name="Viehrig K."/>
            <person name="Ye F."/>
            <person name="Su P."/>
            <person name="Kiefer A.F."/>
            <person name="Nichols A."/>
            <person name="Cepeda A.J."/>
            <person name="Yan W."/>
            <person name="Fan B."/>
            <person name="Jiang Y."/>
            <person name="Adhikari A."/>
            <person name="Zheng C.-J."/>
            <person name="Schuster L."/>
            <person name="Cowan T.M."/>
            <person name="Smanski M.J."/>
            <person name="Chevrette M.G."/>
            <person name="De Carvalho L.P.S."/>
            <person name="Shen B."/>
        </authorList>
    </citation>
    <scope>NUCLEOTIDE SEQUENCE [LARGE SCALE GENOMIC DNA]</scope>
    <source>
        <strain evidence="5 6">NPDC048946</strain>
    </source>
</reference>
<dbReference type="Gene3D" id="3.40.1410.10">
    <property type="entry name" value="Chorismate lyase-like"/>
    <property type="match status" value="1"/>
</dbReference>
<dbReference type="SUPFAM" id="SSF46785">
    <property type="entry name" value="Winged helix' DNA-binding domain"/>
    <property type="match status" value="1"/>
</dbReference>
<keyword evidence="6" id="KW-1185">Reference proteome</keyword>
<evidence type="ECO:0000313" key="5">
    <source>
        <dbReference type="EMBL" id="MEU8132437.1"/>
    </source>
</evidence>
<dbReference type="Pfam" id="PF07702">
    <property type="entry name" value="UTRA"/>
    <property type="match status" value="1"/>
</dbReference>
<dbReference type="InterPro" id="IPR011663">
    <property type="entry name" value="UTRA"/>
</dbReference>
<evidence type="ECO:0000313" key="6">
    <source>
        <dbReference type="Proteomes" id="UP001551482"/>
    </source>
</evidence>
<dbReference type="EMBL" id="JBEZFP010000004">
    <property type="protein sequence ID" value="MEU8132437.1"/>
    <property type="molecule type" value="Genomic_DNA"/>
</dbReference>
<evidence type="ECO:0000256" key="2">
    <source>
        <dbReference type="ARBA" id="ARBA00023125"/>
    </source>
</evidence>
<dbReference type="PANTHER" id="PTHR44846:SF17">
    <property type="entry name" value="GNTR-FAMILY TRANSCRIPTIONAL REGULATOR"/>
    <property type="match status" value="1"/>
</dbReference>
<name>A0ABV3D9M2_9ACTN</name>
<keyword evidence="2" id="KW-0238">DNA-binding</keyword>
<keyword evidence="1" id="KW-0805">Transcription regulation</keyword>
<dbReference type="InterPro" id="IPR036390">
    <property type="entry name" value="WH_DNA-bd_sf"/>
</dbReference>
<gene>
    <name evidence="5" type="ORF">AB0C36_02920</name>
</gene>
<feature type="domain" description="HTH gntR-type" evidence="4">
    <location>
        <begin position="6"/>
        <end position="74"/>
    </location>
</feature>
<dbReference type="Gene3D" id="1.10.10.10">
    <property type="entry name" value="Winged helix-like DNA-binding domain superfamily/Winged helix DNA-binding domain"/>
    <property type="match status" value="1"/>
</dbReference>
<evidence type="ECO:0000256" key="3">
    <source>
        <dbReference type="ARBA" id="ARBA00023163"/>
    </source>
</evidence>
<protein>
    <submittedName>
        <fullName evidence="5">GntR family transcriptional regulator</fullName>
    </submittedName>
</protein>
<dbReference type="PANTHER" id="PTHR44846">
    <property type="entry name" value="MANNOSYL-D-GLYCERATE TRANSPORT/METABOLISM SYSTEM REPRESSOR MNGR-RELATED"/>
    <property type="match status" value="1"/>
</dbReference>
<dbReference type="InterPro" id="IPR028978">
    <property type="entry name" value="Chorismate_lyase_/UTRA_dom_sf"/>
</dbReference>
<sequence>MAAADLAQYRQFADRIRQRILAGEWKPGSALPPPEELAREGGCDLAVVEVALRELAVEGIVEGRMGAGVYFTGLTRRAVTRVMQPGGGSVAPAFEDGRATAYTHETTTVTADRHVAQRLAVDIGADVMRTTYECTSGGRPYALITSWEPLHLTGGTPIVFPEEGPHAGKGVLARFAAIGLPAIRVNEDLVPRGVTTDEARLLNVARSALVTVVERTVFGAEHPLEAADTVLPAGVVQPHYITRPDA</sequence>
<comment type="caution">
    <text evidence="5">The sequence shown here is derived from an EMBL/GenBank/DDBJ whole genome shotgun (WGS) entry which is preliminary data.</text>
</comment>
<dbReference type="InterPro" id="IPR036388">
    <property type="entry name" value="WH-like_DNA-bd_sf"/>
</dbReference>
<proteinExistence type="predicted"/>
<evidence type="ECO:0000256" key="1">
    <source>
        <dbReference type="ARBA" id="ARBA00023015"/>
    </source>
</evidence>
<keyword evidence="3" id="KW-0804">Transcription</keyword>
<evidence type="ECO:0000259" key="4">
    <source>
        <dbReference type="PROSITE" id="PS50949"/>
    </source>
</evidence>
<accession>A0ABV3D9M2</accession>
<dbReference type="PROSITE" id="PS50949">
    <property type="entry name" value="HTH_GNTR"/>
    <property type="match status" value="1"/>
</dbReference>
<dbReference type="InterPro" id="IPR000524">
    <property type="entry name" value="Tscrpt_reg_HTH_GntR"/>
</dbReference>